<evidence type="ECO:0000256" key="3">
    <source>
        <dbReference type="SAM" id="Phobius"/>
    </source>
</evidence>
<keyword evidence="3" id="KW-0472">Membrane</keyword>
<protein>
    <recommendedName>
        <fullName evidence="7">Protein sleepless</fullName>
    </recommendedName>
</protein>
<feature type="transmembrane region" description="Helical" evidence="3">
    <location>
        <begin position="112"/>
        <end position="131"/>
    </location>
</feature>
<dbReference type="GO" id="GO:0032222">
    <property type="term" value="P:regulation of synaptic transmission, cholinergic"/>
    <property type="evidence" value="ECO:0007669"/>
    <property type="project" value="InterPro"/>
</dbReference>
<dbReference type="PANTHER" id="PTHR33562:SF2">
    <property type="entry name" value="PROTEIN QUIVER"/>
    <property type="match status" value="1"/>
</dbReference>
<comment type="caution">
    <text evidence="5">The sequence shown here is derived from an EMBL/GenBank/DDBJ whole genome shotgun (WGS) entry which is preliminary data.</text>
</comment>
<gene>
    <name evidence="5" type="ORF">CAMP_LOCUS17612</name>
</gene>
<organism evidence="5 6">
    <name type="scientific">Caenorhabditis angaria</name>
    <dbReference type="NCBI Taxonomy" id="860376"/>
    <lineage>
        <taxon>Eukaryota</taxon>
        <taxon>Metazoa</taxon>
        <taxon>Ecdysozoa</taxon>
        <taxon>Nematoda</taxon>
        <taxon>Chromadorea</taxon>
        <taxon>Rhabditida</taxon>
        <taxon>Rhabditina</taxon>
        <taxon>Rhabditomorpha</taxon>
        <taxon>Rhabditoidea</taxon>
        <taxon>Rhabditidae</taxon>
        <taxon>Peloderinae</taxon>
        <taxon>Caenorhabditis</taxon>
    </lineage>
</organism>
<dbReference type="InterPro" id="IPR031424">
    <property type="entry name" value="QVR-like"/>
</dbReference>
<name>A0A9P1N9S6_9PELO</name>
<keyword evidence="1 4" id="KW-0732">Signal</keyword>
<keyword evidence="3" id="KW-1133">Transmembrane helix</keyword>
<evidence type="ECO:0000256" key="1">
    <source>
        <dbReference type="ARBA" id="ARBA00022729"/>
    </source>
</evidence>
<dbReference type="Pfam" id="PF17064">
    <property type="entry name" value="QVR"/>
    <property type="match status" value="1"/>
</dbReference>
<dbReference type="AlphaFoldDB" id="A0A9P1N9S6"/>
<evidence type="ECO:0000313" key="6">
    <source>
        <dbReference type="Proteomes" id="UP001152747"/>
    </source>
</evidence>
<dbReference type="Proteomes" id="UP001152747">
    <property type="component" value="Unassembled WGS sequence"/>
</dbReference>
<keyword evidence="2" id="KW-0325">Glycoprotein</keyword>
<keyword evidence="6" id="KW-1185">Reference proteome</keyword>
<evidence type="ECO:0000256" key="2">
    <source>
        <dbReference type="ARBA" id="ARBA00023180"/>
    </source>
</evidence>
<keyword evidence="3" id="KW-0812">Transmembrane</keyword>
<dbReference type="GO" id="GO:0030431">
    <property type="term" value="P:sleep"/>
    <property type="evidence" value="ECO:0007669"/>
    <property type="project" value="InterPro"/>
</dbReference>
<dbReference type="EMBL" id="CANHGI010000006">
    <property type="protein sequence ID" value="CAI5454975.1"/>
    <property type="molecule type" value="Genomic_DNA"/>
</dbReference>
<dbReference type="OrthoDB" id="6420171at2759"/>
<dbReference type="PANTHER" id="PTHR33562">
    <property type="entry name" value="ATILLA, ISOFORM B-RELATED-RELATED"/>
    <property type="match status" value="1"/>
</dbReference>
<evidence type="ECO:0000313" key="5">
    <source>
        <dbReference type="EMBL" id="CAI5454975.1"/>
    </source>
</evidence>
<sequence length="132" mass="14639">MQVLTIVLLAATIAGVSANIHCFQCTSNENKVCEQNDENDLKAFNKVCGPNNNQKAIGCRKISQNVEGEEIIVRECAYSGENVDGLKKTGNHAIQLYYYQCTNEKDNAPCNFVQSTFSMVTILSVVAFYLFQ</sequence>
<dbReference type="InterPro" id="IPR050975">
    <property type="entry name" value="Sleep_regulator"/>
</dbReference>
<evidence type="ECO:0008006" key="7">
    <source>
        <dbReference type="Google" id="ProtNLM"/>
    </source>
</evidence>
<feature type="signal peptide" evidence="4">
    <location>
        <begin position="1"/>
        <end position="18"/>
    </location>
</feature>
<evidence type="ECO:0000256" key="4">
    <source>
        <dbReference type="SAM" id="SignalP"/>
    </source>
</evidence>
<proteinExistence type="predicted"/>
<accession>A0A9P1N9S6</accession>
<reference evidence="5" key="1">
    <citation type="submission" date="2022-11" db="EMBL/GenBank/DDBJ databases">
        <authorList>
            <person name="Kikuchi T."/>
        </authorList>
    </citation>
    <scope>NUCLEOTIDE SEQUENCE</scope>
    <source>
        <strain evidence="5">PS1010</strain>
    </source>
</reference>
<feature type="chain" id="PRO_5040381144" description="Protein sleepless" evidence="4">
    <location>
        <begin position="19"/>
        <end position="132"/>
    </location>
</feature>